<dbReference type="GO" id="GO:0005730">
    <property type="term" value="C:nucleolus"/>
    <property type="evidence" value="ECO:0007669"/>
    <property type="project" value="UniProtKB-SubCell"/>
</dbReference>
<dbReference type="GO" id="GO:0042803">
    <property type="term" value="F:protein homodimerization activity"/>
    <property type="evidence" value="ECO:0007669"/>
    <property type="project" value="Ensembl"/>
</dbReference>
<dbReference type="GO" id="GO:0009303">
    <property type="term" value="P:rRNA transcription"/>
    <property type="evidence" value="ECO:0007669"/>
    <property type="project" value="Ensembl"/>
</dbReference>
<gene>
    <name evidence="13" type="primary">ANG</name>
</gene>
<dbReference type="Pfam" id="PF00074">
    <property type="entry name" value="RnaseA"/>
    <property type="match status" value="1"/>
</dbReference>
<evidence type="ECO:0000313" key="14">
    <source>
        <dbReference type="Proteomes" id="UP000007648"/>
    </source>
</evidence>
<keyword evidence="7 11" id="KW-0255">Endonuclease</keyword>
<evidence type="ECO:0000256" key="7">
    <source>
        <dbReference type="ARBA" id="ARBA00022759"/>
    </source>
</evidence>
<dbReference type="FunFam" id="3.10.130.10:FF:000001">
    <property type="entry name" value="Ribonuclease pancreatic"/>
    <property type="match status" value="1"/>
</dbReference>
<feature type="chain" id="PRO_5044519476" evidence="11">
    <location>
        <begin position="28"/>
        <end position="150"/>
    </location>
</feature>
<proteinExistence type="inferred from homology"/>
<dbReference type="GO" id="GO:0016787">
    <property type="term" value="F:hydrolase activity"/>
    <property type="evidence" value="ECO:0007669"/>
    <property type="project" value="UniProtKB-KW"/>
</dbReference>
<dbReference type="GO" id="GO:0048662">
    <property type="term" value="P:negative regulation of smooth muscle cell proliferation"/>
    <property type="evidence" value="ECO:0007669"/>
    <property type="project" value="Ensembl"/>
</dbReference>
<dbReference type="GO" id="GO:0019731">
    <property type="term" value="P:antibacterial humoral response"/>
    <property type="evidence" value="ECO:0007669"/>
    <property type="project" value="TreeGrafter"/>
</dbReference>
<dbReference type="GO" id="GO:0015629">
    <property type="term" value="C:actin cytoskeleton"/>
    <property type="evidence" value="ECO:0007669"/>
    <property type="project" value="Ensembl"/>
</dbReference>
<dbReference type="GO" id="GO:0032311">
    <property type="term" value="C:angiogenin-PRI complex"/>
    <property type="evidence" value="ECO:0007669"/>
    <property type="project" value="Ensembl"/>
</dbReference>
<dbReference type="GO" id="GO:0005507">
    <property type="term" value="F:copper ion binding"/>
    <property type="evidence" value="ECO:0007669"/>
    <property type="project" value="Ensembl"/>
</dbReference>
<dbReference type="GO" id="GO:0050830">
    <property type="term" value="P:defense response to Gram-positive bacterium"/>
    <property type="evidence" value="ECO:0007669"/>
    <property type="project" value="TreeGrafter"/>
</dbReference>
<dbReference type="GO" id="GO:0050714">
    <property type="term" value="P:positive regulation of protein secretion"/>
    <property type="evidence" value="ECO:0007669"/>
    <property type="project" value="Ensembl"/>
</dbReference>
<reference evidence="13 14" key="1">
    <citation type="journal article" date="2011" name="Proc. Natl. Acad. Sci. U.S.A.">
        <title>Genetic diversity and population structure of the endangered marsupial Sarcophilus harrisii (Tasmanian devil).</title>
        <authorList>
            <person name="Miller W."/>
            <person name="Hayes V.M."/>
            <person name="Ratan A."/>
            <person name="Petersen D.C."/>
            <person name="Wittekindt N.E."/>
            <person name="Miller J."/>
            <person name="Walenz B."/>
            <person name="Knight J."/>
            <person name="Qi J."/>
            <person name="Zhao F."/>
            <person name="Wang Q."/>
            <person name="Bedoya-Reina O.C."/>
            <person name="Katiyar N."/>
            <person name="Tomsho L.P."/>
            <person name="Kasson L.M."/>
            <person name="Hardie R.A."/>
            <person name="Woodbridge P."/>
            <person name="Tindall E.A."/>
            <person name="Bertelsen M.F."/>
            <person name="Dixon D."/>
            <person name="Pyecroft S."/>
            <person name="Helgen K.M."/>
            <person name="Lesk A.M."/>
            <person name="Pringle T.H."/>
            <person name="Patterson N."/>
            <person name="Zhang Y."/>
            <person name="Kreiss A."/>
            <person name="Woods G.M."/>
            <person name="Jones M.E."/>
            <person name="Schuster S.C."/>
        </authorList>
    </citation>
    <scope>NUCLEOTIDE SEQUENCE [LARGE SCALE GENOMIC DNA]</scope>
</reference>
<dbReference type="PROSITE" id="PS00127">
    <property type="entry name" value="RNASE_PANCREATIC"/>
    <property type="match status" value="1"/>
</dbReference>
<sequence>MVIFLKGMGPLLLLFILGLWLVSPSLTQGNDRERHFLTQHYDSKPKGRDDKYCEKIMRRRGLTQPCKELNTFIHGDYRRIKAVCGDEAGKPYKEGRFRISNSPFQITSCKHQGGSARSPCKYRATPGFKYIVIACEHGLPVHLDHTIIAN</sequence>
<dbReference type="InterPro" id="IPR036816">
    <property type="entry name" value="RNaseA-like_dom_sf"/>
</dbReference>
<dbReference type="GO" id="GO:0048018">
    <property type="term" value="F:receptor ligand activity"/>
    <property type="evidence" value="ECO:0007669"/>
    <property type="project" value="Ensembl"/>
</dbReference>
<dbReference type="GO" id="GO:0034063">
    <property type="term" value="P:stress granule assembly"/>
    <property type="evidence" value="ECO:0007669"/>
    <property type="project" value="Ensembl"/>
</dbReference>
<dbReference type="CDD" id="cd06265">
    <property type="entry name" value="RNase_A_canonical"/>
    <property type="match status" value="1"/>
</dbReference>
<dbReference type="GO" id="GO:0061844">
    <property type="term" value="P:antimicrobial humoral immune response mediated by antimicrobial peptide"/>
    <property type="evidence" value="ECO:0007669"/>
    <property type="project" value="TreeGrafter"/>
</dbReference>
<dbReference type="Proteomes" id="UP000007648">
    <property type="component" value="Unassembled WGS sequence"/>
</dbReference>
<evidence type="ECO:0000256" key="9">
    <source>
        <dbReference type="ARBA" id="ARBA00023157"/>
    </source>
</evidence>
<accession>A0A7N4NJ82</accession>
<evidence type="ECO:0000256" key="10">
    <source>
        <dbReference type="ARBA" id="ARBA00023242"/>
    </source>
</evidence>
<keyword evidence="8 11" id="KW-0378">Hydrolase</keyword>
<dbReference type="CTD" id="283"/>
<evidence type="ECO:0000256" key="2">
    <source>
        <dbReference type="ARBA" id="ARBA00004613"/>
    </source>
</evidence>
<dbReference type="PRINTS" id="PR00794">
    <property type="entry name" value="RIBONUCLEASE"/>
</dbReference>
<dbReference type="GO" id="GO:0042327">
    <property type="term" value="P:positive regulation of phosphorylation"/>
    <property type="evidence" value="ECO:0007669"/>
    <property type="project" value="Ensembl"/>
</dbReference>
<evidence type="ECO:0000259" key="12">
    <source>
        <dbReference type="SMART" id="SM00092"/>
    </source>
</evidence>
<dbReference type="GO" id="GO:0016477">
    <property type="term" value="P:cell migration"/>
    <property type="evidence" value="ECO:0007669"/>
    <property type="project" value="Ensembl"/>
</dbReference>
<dbReference type="RefSeq" id="XP_031807861.1">
    <property type="nucleotide sequence ID" value="XM_031952001.1"/>
</dbReference>
<keyword evidence="14" id="KW-1185">Reference proteome</keyword>
<feature type="signal peptide" evidence="11">
    <location>
        <begin position="1"/>
        <end position="27"/>
    </location>
</feature>
<dbReference type="GO" id="GO:0004519">
    <property type="term" value="F:endonuclease activity"/>
    <property type="evidence" value="ECO:0007669"/>
    <property type="project" value="UniProtKB-KW"/>
</dbReference>
<dbReference type="Ensembl" id="ENSSHAT00000039703.1">
    <property type="protein sequence ID" value="ENSSHAP00000024006.1"/>
    <property type="gene ID" value="ENSSHAG00000031171.1"/>
</dbReference>
<dbReference type="GO" id="GO:0003676">
    <property type="term" value="F:nucleic acid binding"/>
    <property type="evidence" value="ECO:0007669"/>
    <property type="project" value="InterPro"/>
</dbReference>
<dbReference type="GO" id="GO:0036416">
    <property type="term" value="P:tRNA stabilization"/>
    <property type="evidence" value="ECO:0007669"/>
    <property type="project" value="Ensembl"/>
</dbReference>
<dbReference type="InterPro" id="IPR023412">
    <property type="entry name" value="RNaseA_domain"/>
</dbReference>
<evidence type="ECO:0000313" key="13">
    <source>
        <dbReference type="Ensembl" id="ENSSHAP00000024006.1"/>
    </source>
</evidence>
<dbReference type="OrthoDB" id="8573660at2759"/>
<dbReference type="GO" id="GO:0043022">
    <property type="term" value="F:ribosome binding"/>
    <property type="evidence" value="ECO:0007669"/>
    <property type="project" value="Ensembl"/>
</dbReference>
<organism evidence="13 14">
    <name type="scientific">Sarcophilus harrisii</name>
    <name type="common">Tasmanian devil</name>
    <name type="synonym">Sarcophilus laniarius</name>
    <dbReference type="NCBI Taxonomy" id="9305"/>
    <lineage>
        <taxon>Eukaryota</taxon>
        <taxon>Metazoa</taxon>
        <taxon>Chordata</taxon>
        <taxon>Craniata</taxon>
        <taxon>Vertebrata</taxon>
        <taxon>Euteleostomi</taxon>
        <taxon>Mammalia</taxon>
        <taxon>Metatheria</taxon>
        <taxon>Dasyuromorphia</taxon>
        <taxon>Dasyuridae</taxon>
        <taxon>Sarcophilus</taxon>
    </lineage>
</organism>
<evidence type="ECO:0000256" key="8">
    <source>
        <dbReference type="ARBA" id="ARBA00022801"/>
    </source>
</evidence>
<dbReference type="GO" id="GO:0005604">
    <property type="term" value="C:basement membrane"/>
    <property type="evidence" value="ECO:0007669"/>
    <property type="project" value="Ensembl"/>
</dbReference>
<dbReference type="PANTHER" id="PTHR11437">
    <property type="entry name" value="RIBONUCLEASE"/>
    <property type="match status" value="1"/>
</dbReference>
<evidence type="ECO:0000256" key="4">
    <source>
        <dbReference type="ARBA" id="ARBA00022525"/>
    </source>
</evidence>
<dbReference type="KEGG" id="shr:100931195"/>
<keyword evidence="6 11" id="KW-0732">Signal</keyword>
<dbReference type="SMART" id="SM00092">
    <property type="entry name" value="RNAse_Pc"/>
    <property type="match status" value="1"/>
</dbReference>
<dbReference type="GO" id="GO:0030139">
    <property type="term" value="C:endocytic vesicle"/>
    <property type="evidence" value="ECO:0007669"/>
    <property type="project" value="Ensembl"/>
</dbReference>
<dbReference type="GO" id="GO:0002181">
    <property type="term" value="P:cytoplasmic translation"/>
    <property type="evidence" value="ECO:0007669"/>
    <property type="project" value="Ensembl"/>
</dbReference>
<feature type="domain" description="Ribonuclease A-domain" evidence="12">
    <location>
        <begin position="29"/>
        <end position="147"/>
    </location>
</feature>
<dbReference type="GO" id="GO:0009725">
    <property type="term" value="P:response to hormone"/>
    <property type="evidence" value="ECO:0007669"/>
    <property type="project" value="Ensembl"/>
</dbReference>
<evidence type="ECO:0000256" key="5">
    <source>
        <dbReference type="ARBA" id="ARBA00022722"/>
    </source>
</evidence>
<dbReference type="InterPro" id="IPR001427">
    <property type="entry name" value="RNaseA"/>
</dbReference>
<dbReference type="GeneTree" id="ENSGT00940000162981"/>
<dbReference type="GO" id="GO:0003779">
    <property type="term" value="F:actin binding"/>
    <property type="evidence" value="ECO:0007669"/>
    <property type="project" value="Ensembl"/>
</dbReference>
<dbReference type="Gene3D" id="3.10.130.10">
    <property type="entry name" value="Ribonuclease A-like domain"/>
    <property type="match status" value="1"/>
</dbReference>
<dbReference type="GO" id="GO:0001525">
    <property type="term" value="P:angiogenesis"/>
    <property type="evidence" value="ECO:0007669"/>
    <property type="project" value="Ensembl"/>
</dbReference>
<dbReference type="GO" id="GO:0042277">
    <property type="term" value="F:peptide binding"/>
    <property type="evidence" value="ECO:0007669"/>
    <property type="project" value="Ensembl"/>
</dbReference>
<dbReference type="GO" id="GO:0045087">
    <property type="term" value="P:innate immune response"/>
    <property type="evidence" value="ECO:0007669"/>
    <property type="project" value="TreeGrafter"/>
</dbReference>
<evidence type="ECO:0000256" key="11">
    <source>
        <dbReference type="RuleBase" id="RU000651"/>
    </source>
</evidence>
<reference evidence="13" key="2">
    <citation type="submission" date="2025-05" db="UniProtKB">
        <authorList>
            <consortium name="Ensembl"/>
        </authorList>
    </citation>
    <scope>IDENTIFICATION</scope>
</reference>
<dbReference type="GO" id="GO:0004549">
    <property type="term" value="F:tRNA-specific ribonuclease activity"/>
    <property type="evidence" value="ECO:0007669"/>
    <property type="project" value="Ensembl"/>
</dbReference>
<dbReference type="GO" id="GO:0006898">
    <property type="term" value="P:receptor-mediated endocytosis"/>
    <property type="evidence" value="ECO:0007669"/>
    <property type="project" value="Ensembl"/>
</dbReference>
<dbReference type="GeneID" id="100931195"/>
<comment type="subcellular location">
    <subcellularLocation>
        <location evidence="1">Nucleus</location>
        <location evidence="1">Nucleolus</location>
    </subcellularLocation>
    <subcellularLocation>
        <location evidence="2">Secreted</location>
    </subcellularLocation>
</comment>
<dbReference type="GO" id="GO:0032055">
    <property type="term" value="P:negative regulation of translation in response to stress"/>
    <property type="evidence" value="ECO:0007669"/>
    <property type="project" value="Ensembl"/>
</dbReference>
<name>A0A7N4NJ82_SARHA</name>
<keyword evidence="10" id="KW-0539">Nucleus</keyword>
<dbReference type="SUPFAM" id="SSF54076">
    <property type="entry name" value="RNase A-like"/>
    <property type="match status" value="1"/>
</dbReference>
<evidence type="ECO:0000256" key="1">
    <source>
        <dbReference type="ARBA" id="ARBA00004604"/>
    </source>
</evidence>
<keyword evidence="5 11" id="KW-0540">Nuclease</keyword>
<evidence type="ECO:0000256" key="3">
    <source>
        <dbReference type="ARBA" id="ARBA00005600"/>
    </source>
</evidence>
<dbReference type="Ensembl" id="ENSSHAT00000027648.1">
    <property type="protein sequence ID" value="ENSSHAP00000043634.1"/>
    <property type="gene ID" value="ENSSHAG00000031171.1"/>
</dbReference>
<dbReference type="GO" id="GO:0005694">
    <property type="term" value="C:chromosome"/>
    <property type="evidence" value="ECO:0007669"/>
    <property type="project" value="Ensembl"/>
</dbReference>
<comment type="similarity">
    <text evidence="3 11">Belongs to the pancreatic ribonuclease family.</text>
</comment>
<dbReference type="GO" id="GO:0001938">
    <property type="term" value="P:positive regulation of endothelial cell proliferation"/>
    <property type="evidence" value="ECO:0007669"/>
    <property type="project" value="Ensembl"/>
</dbReference>
<dbReference type="GO" id="GO:0001666">
    <property type="term" value="P:response to hypoxia"/>
    <property type="evidence" value="ECO:0007669"/>
    <property type="project" value="Ensembl"/>
</dbReference>
<protein>
    <submittedName>
        <fullName evidence="13">Angiogenin</fullName>
    </submittedName>
</protein>
<evidence type="ECO:0000256" key="6">
    <source>
        <dbReference type="ARBA" id="ARBA00022729"/>
    </source>
</evidence>
<dbReference type="RefSeq" id="XP_023351118.1">
    <property type="nucleotide sequence ID" value="XM_023495350.2"/>
</dbReference>
<dbReference type="InterPro" id="IPR023411">
    <property type="entry name" value="RNaseA_AS"/>
</dbReference>
<dbReference type="RefSeq" id="XP_023351119.1">
    <property type="nucleotide sequence ID" value="XM_023495351.2"/>
</dbReference>
<dbReference type="GO" id="GO:0005615">
    <property type="term" value="C:extracellular space"/>
    <property type="evidence" value="ECO:0007669"/>
    <property type="project" value="Ensembl"/>
</dbReference>
<dbReference type="GO" id="GO:0008201">
    <property type="term" value="F:heparin binding"/>
    <property type="evidence" value="ECO:0007669"/>
    <property type="project" value="Ensembl"/>
</dbReference>
<keyword evidence="4" id="KW-0964">Secreted</keyword>
<dbReference type="GO" id="GO:0071425">
    <property type="term" value="P:hematopoietic stem cell proliferation"/>
    <property type="evidence" value="ECO:0007669"/>
    <property type="project" value="Ensembl"/>
</dbReference>
<dbReference type="GO" id="GO:0010494">
    <property type="term" value="C:cytoplasmic stress granule"/>
    <property type="evidence" value="ECO:0007669"/>
    <property type="project" value="Ensembl"/>
</dbReference>
<dbReference type="PANTHER" id="PTHR11437:SF60">
    <property type="entry name" value="ANGIOGENIN"/>
    <property type="match status" value="1"/>
</dbReference>
<dbReference type="AlphaFoldDB" id="A0A7N4NJ82"/>
<keyword evidence="9" id="KW-1015">Disulfide bond</keyword>